<evidence type="ECO:0000313" key="3">
    <source>
        <dbReference type="EMBL" id="KAK2156568.1"/>
    </source>
</evidence>
<dbReference type="EMBL" id="JAODUO010001957">
    <property type="protein sequence ID" value="KAK2156568.1"/>
    <property type="molecule type" value="Genomic_DNA"/>
</dbReference>
<dbReference type="GO" id="GO:0007165">
    <property type="term" value="P:signal transduction"/>
    <property type="evidence" value="ECO:0007669"/>
    <property type="project" value="InterPro"/>
</dbReference>
<evidence type="ECO:0000259" key="2">
    <source>
        <dbReference type="PROSITE" id="PS50017"/>
    </source>
</evidence>
<dbReference type="AlphaFoldDB" id="A0AAD9JQ51"/>
<proteinExistence type="predicted"/>
<evidence type="ECO:0000256" key="1">
    <source>
        <dbReference type="SAM" id="MobiDB-lite"/>
    </source>
</evidence>
<feature type="non-terminal residue" evidence="3">
    <location>
        <position position="168"/>
    </location>
</feature>
<dbReference type="InterPro" id="IPR000488">
    <property type="entry name" value="Death_dom"/>
</dbReference>
<dbReference type="PROSITE" id="PS50017">
    <property type="entry name" value="DEATH_DOMAIN"/>
    <property type="match status" value="1"/>
</dbReference>
<evidence type="ECO:0000313" key="4">
    <source>
        <dbReference type="Proteomes" id="UP001209878"/>
    </source>
</evidence>
<gene>
    <name evidence="3" type="ORF">NP493_1961g00015</name>
</gene>
<reference evidence="3" key="1">
    <citation type="journal article" date="2023" name="Mol. Biol. Evol.">
        <title>Third-Generation Sequencing Reveals the Adaptive Role of the Epigenome in Three Deep-Sea Polychaetes.</title>
        <authorList>
            <person name="Perez M."/>
            <person name="Aroh O."/>
            <person name="Sun Y."/>
            <person name="Lan Y."/>
            <person name="Juniper S.K."/>
            <person name="Young C.R."/>
            <person name="Angers B."/>
            <person name="Qian P.Y."/>
        </authorList>
    </citation>
    <scope>NUCLEOTIDE SEQUENCE</scope>
    <source>
        <strain evidence="3">R07B-5</strain>
    </source>
</reference>
<protein>
    <recommendedName>
        <fullName evidence="2">Death domain-containing protein</fullName>
    </recommendedName>
</protein>
<keyword evidence="4" id="KW-1185">Reference proteome</keyword>
<feature type="region of interest" description="Disordered" evidence="1">
    <location>
        <begin position="27"/>
        <end position="48"/>
    </location>
</feature>
<dbReference type="InterPro" id="IPR011029">
    <property type="entry name" value="DEATH-like_dom_sf"/>
</dbReference>
<name>A0AAD9JQ51_RIDPI</name>
<organism evidence="3 4">
    <name type="scientific">Ridgeia piscesae</name>
    <name type="common">Tubeworm</name>
    <dbReference type="NCBI Taxonomy" id="27915"/>
    <lineage>
        <taxon>Eukaryota</taxon>
        <taxon>Metazoa</taxon>
        <taxon>Spiralia</taxon>
        <taxon>Lophotrochozoa</taxon>
        <taxon>Annelida</taxon>
        <taxon>Polychaeta</taxon>
        <taxon>Sedentaria</taxon>
        <taxon>Canalipalpata</taxon>
        <taxon>Sabellida</taxon>
        <taxon>Siboglinidae</taxon>
        <taxon>Ridgeia</taxon>
    </lineage>
</organism>
<comment type="caution">
    <text evidence="3">The sequence shown here is derived from an EMBL/GenBank/DDBJ whole genome shotgun (WGS) entry which is preliminary data.</text>
</comment>
<sequence>QKHVFVRFDINTGERWPFDIQPAFTEKRTQNQPPIAPTSPRYSNTRRRTEKTSIHQTHVMAESRIPATSDEVLVNNPGYLTEALLMRLAIKIGAGCFCLGVLLDLGEDLTKTIETDNENDPVRCCFKILNTWRQNRKNPDSVATYNALRDALIDLTHDDLAEFLSSSE</sequence>
<feature type="domain" description="Death" evidence="2">
    <location>
        <begin position="99"/>
        <end position="168"/>
    </location>
</feature>
<dbReference type="CDD" id="cd01670">
    <property type="entry name" value="Death"/>
    <property type="match status" value="1"/>
</dbReference>
<dbReference type="Proteomes" id="UP001209878">
    <property type="component" value="Unassembled WGS sequence"/>
</dbReference>
<dbReference type="Gene3D" id="1.10.533.10">
    <property type="entry name" value="Death Domain, Fas"/>
    <property type="match status" value="1"/>
</dbReference>
<accession>A0AAD9JQ51</accession>
<dbReference type="SUPFAM" id="SSF47986">
    <property type="entry name" value="DEATH domain"/>
    <property type="match status" value="1"/>
</dbReference>